<feature type="compositionally biased region" description="Basic residues" evidence="1">
    <location>
        <begin position="37"/>
        <end position="47"/>
    </location>
</feature>
<evidence type="ECO:0000313" key="2">
    <source>
        <dbReference type="EMBL" id="CAK8683530.1"/>
    </source>
</evidence>
<sequence length="905" mass="102709">MEEKQCSSKNFSQTTSRHHYQDLSSDTDSDIPSTSKFQRKSRRHRRHFSDSDSDLSSVSWERSRQHLRDISSDSDSYKSREHRKKSKCHHRHLRDIDSDLSSSSCTSQSEMKQHQGFFGESPGSRRSREKSRHHRQVVSSDADSDKSRKQQRKSRYLHQGYSSDLTSDSSPKLFRKSRRQRQHFSSYSSGNRKRNKNVDTKASSSSVMSKNIKRSSAGRIIRTCPYCKKTYVNVSNHCKKHPDIPKENLLYDSFAKKMKKAGYEQFAGYSCTLCGRSVLRIESHIKHKHKEIILKSEEFNKTCEESKVKKSDLQFYLTRYQTTLQTMGIGKRNECSEAEARRYVQQVRTLISGLEDIKYPTKIYQTLCQQISGEGHDSTRYAYLATLNNFLQFMQIEFGDIQKTEIEKLSKYVNQWLQRQRQKKEKRERFVKDNSIKKLRKHSFPGQKIKAYERATEKEAAAIRCKTLGSLTKQEITFVCGDIFARIICRLGCRSSTITGIKRKEVEDHEVMDSGFYSILVADQKEKTRHACLVLSPEEFEDVKKTSDHVWSFLQALPTLNDRVFPSLSGSNLKGRMSSAAFNTIYKKISRKCFKTPVNVTETRKLITREISGKPRQIKEAIARAEGHTLGVADTFYDVTHPSEIVQTARIYLEEIAMKTVSESGVKSNTGAVAGSQTQKAAEPVPNVTDKSDCQIGAVTGSQTQEAAEPVPNVTDKSDCQIGAVTGSQTQEAAEPVPNVTDKSDCQIGAVTGSQTQEAAEPVPNVTDKSDCQIGAVTGRQAQEESGPTIGVAISFSEANVIRVKFTYDRIILDIFRPADIRFASGGDLQSLADIKMGEKCLARWPPDKQFYLATRVDPSFCTPKKRREGTYYSDSDTSPQKKVQLPVAAKRRRKKITFTNFEYA</sequence>
<feature type="compositionally biased region" description="Polar residues" evidence="1">
    <location>
        <begin position="200"/>
        <end position="209"/>
    </location>
</feature>
<evidence type="ECO:0000313" key="3">
    <source>
        <dbReference type="Proteomes" id="UP001642483"/>
    </source>
</evidence>
<feature type="compositionally biased region" description="Low complexity" evidence="1">
    <location>
        <begin position="99"/>
        <end position="109"/>
    </location>
</feature>
<gene>
    <name evidence="2" type="ORF">CVLEPA_LOCUS14598</name>
</gene>
<accession>A0ABP0FWH1</accession>
<dbReference type="Proteomes" id="UP001642483">
    <property type="component" value="Unassembled WGS sequence"/>
</dbReference>
<feature type="compositionally biased region" description="Polar residues" evidence="1">
    <location>
        <begin position="160"/>
        <end position="170"/>
    </location>
</feature>
<feature type="compositionally biased region" description="Low complexity" evidence="1">
    <location>
        <begin position="22"/>
        <end position="35"/>
    </location>
</feature>
<feature type="compositionally biased region" description="Basic residues" evidence="1">
    <location>
        <begin position="125"/>
        <end position="136"/>
    </location>
</feature>
<feature type="region of interest" description="Disordered" evidence="1">
    <location>
        <begin position="1"/>
        <end position="214"/>
    </location>
</feature>
<protein>
    <recommendedName>
        <fullName evidence="4">C2H2-type domain-containing protein</fullName>
    </recommendedName>
</protein>
<organism evidence="2 3">
    <name type="scientific">Clavelina lepadiformis</name>
    <name type="common">Light-bulb sea squirt</name>
    <name type="synonym">Ascidia lepadiformis</name>
    <dbReference type="NCBI Taxonomy" id="159417"/>
    <lineage>
        <taxon>Eukaryota</taxon>
        <taxon>Metazoa</taxon>
        <taxon>Chordata</taxon>
        <taxon>Tunicata</taxon>
        <taxon>Ascidiacea</taxon>
        <taxon>Aplousobranchia</taxon>
        <taxon>Clavelinidae</taxon>
        <taxon>Clavelina</taxon>
    </lineage>
</organism>
<evidence type="ECO:0008006" key="4">
    <source>
        <dbReference type="Google" id="ProtNLM"/>
    </source>
</evidence>
<name>A0ABP0FWH1_CLALP</name>
<evidence type="ECO:0000256" key="1">
    <source>
        <dbReference type="SAM" id="MobiDB-lite"/>
    </source>
</evidence>
<feature type="compositionally biased region" description="Basic residues" evidence="1">
    <location>
        <begin position="80"/>
        <end position="93"/>
    </location>
</feature>
<comment type="caution">
    <text evidence="2">The sequence shown here is derived from an EMBL/GenBank/DDBJ whole genome shotgun (WGS) entry which is preliminary data.</text>
</comment>
<feature type="compositionally biased region" description="Basic residues" evidence="1">
    <location>
        <begin position="173"/>
        <end position="182"/>
    </location>
</feature>
<reference evidence="2 3" key="1">
    <citation type="submission" date="2024-02" db="EMBL/GenBank/DDBJ databases">
        <authorList>
            <person name="Daric V."/>
            <person name="Darras S."/>
        </authorList>
    </citation>
    <scope>NUCLEOTIDE SEQUENCE [LARGE SCALE GENOMIC DNA]</scope>
</reference>
<feature type="compositionally biased region" description="Basic and acidic residues" evidence="1">
    <location>
        <begin position="61"/>
        <end position="79"/>
    </location>
</feature>
<keyword evidence="3" id="KW-1185">Reference proteome</keyword>
<dbReference type="EMBL" id="CAWYQH010000097">
    <property type="protein sequence ID" value="CAK8683530.1"/>
    <property type="molecule type" value="Genomic_DNA"/>
</dbReference>
<proteinExistence type="predicted"/>